<dbReference type="Proteomes" id="UP000036106">
    <property type="component" value="Chromosome"/>
</dbReference>
<reference evidence="10" key="1">
    <citation type="submission" date="2015-07" db="EMBL/GenBank/DDBJ databases">
        <title>Lactobacillus ginsenosidimutans/EMML 3141/ whole genome sequencing.</title>
        <authorList>
            <person name="Kim M.K."/>
            <person name="Im W.-T."/>
            <person name="Srinivasan S."/>
            <person name="Lee J.-J."/>
        </authorList>
    </citation>
    <scope>NUCLEOTIDE SEQUENCE [LARGE SCALE GENOMIC DNA]</scope>
    <source>
        <strain evidence="10">EMML 3041</strain>
    </source>
</reference>
<keyword evidence="10" id="KW-1185">Reference proteome</keyword>
<keyword evidence="5 7" id="KW-0010">Activator</keyword>
<evidence type="ECO:0000313" key="10">
    <source>
        <dbReference type="Proteomes" id="UP000036106"/>
    </source>
</evidence>
<dbReference type="AlphaFoldDB" id="A0A0H4QIR4"/>
<evidence type="ECO:0000313" key="9">
    <source>
        <dbReference type="EMBL" id="AKP66906.1"/>
    </source>
</evidence>
<keyword evidence="6 7" id="KW-0804">Transcription</keyword>
<dbReference type="GO" id="GO:0003700">
    <property type="term" value="F:DNA-binding transcription factor activity"/>
    <property type="evidence" value="ECO:0007669"/>
    <property type="project" value="TreeGrafter"/>
</dbReference>
<dbReference type="InterPro" id="IPR010982">
    <property type="entry name" value="Lambda_DNA-bd_dom_sf"/>
</dbReference>
<keyword evidence="2 7" id="KW-0678">Repressor</keyword>
<feature type="domain" description="HTH lacI-type" evidence="8">
    <location>
        <begin position="12"/>
        <end position="66"/>
    </location>
</feature>
<organism evidence="9 10">
    <name type="scientific">Companilactobacillus ginsenosidimutans</name>
    <dbReference type="NCBI Taxonomy" id="1007676"/>
    <lineage>
        <taxon>Bacteria</taxon>
        <taxon>Bacillati</taxon>
        <taxon>Bacillota</taxon>
        <taxon>Bacilli</taxon>
        <taxon>Lactobacillales</taxon>
        <taxon>Lactobacillaceae</taxon>
        <taxon>Companilactobacillus</taxon>
    </lineage>
</organism>
<dbReference type="InterPro" id="IPR046335">
    <property type="entry name" value="LacI/GalR-like_sensor"/>
</dbReference>
<dbReference type="NCBIfam" id="TIGR01481">
    <property type="entry name" value="ccpA"/>
    <property type="match status" value="1"/>
</dbReference>
<dbReference type="RefSeq" id="WP_048703832.1">
    <property type="nucleotide sequence ID" value="NZ_CP012034.1"/>
</dbReference>
<gene>
    <name evidence="9" type="ORF">ABM34_04760</name>
</gene>
<evidence type="ECO:0000256" key="2">
    <source>
        <dbReference type="ARBA" id="ARBA00022491"/>
    </source>
</evidence>
<dbReference type="SUPFAM" id="SSF53822">
    <property type="entry name" value="Periplasmic binding protein-like I"/>
    <property type="match status" value="1"/>
</dbReference>
<dbReference type="EMBL" id="CP012034">
    <property type="protein sequence ID" value="AKP66906.1"/>
    <property type="molecule type" value="Genomic_DNA"/>
</dbReference>
<dbReference type="SUPFAM" id="SSF47413">
    <property type="entry name" value="lambda repressor-like DNA-binding domains"/>
    <property type="match status" value="1"/>
</dbReference>
<dbReference type="FunFam" id="1.10.260.40:FF:000002">
    <property type="entry name" value="HTH-type transcriptional repressor PurR"/>
    <property type="match status" value="1"/>
</dbReference>
<evidence type="ECO:0000256" key="3">
    <source>
        <dbReference type="ARBA" id="ARBA00023015"/>
    </source>
</evidence>
<dbReference type="KEGG" id="lgn:ABM34_04760"/>
<dbReference type="SMART" id="SM00354">
    <property type="entry name" value="HTH_LACI"/>
    <property type="match status" value="1"/>
</dbReference>
<dbReference type="PROSITE" id="PS50932">
    <property type="entry name" value="HTH_LACI_2"/>
    <property type="match status" value="1"/>
</dbReference>
<dbReference type="PROSITE" id="PS00356">
    <property type="entry name" value="HTH_LACI_1"/>
    <property type="match status" value="1"/>
</dbReference>
<keyword evidence="4 7" id="KW-0238">DNA-binding</keyword>
<dbReference type="InterPro" id="IPR028082">
    <property type="entry name" value="Peripla_BP_I"/>
</dbReference>
<evidence type="ECO:0000256" key="5">
    <source>
        <dbReference type="ARBA" id="ARBA00023159"/>
    </source>
</evidence>
<accession>A0A0H4QIR4</accession>
<protein>
    <recommendedName>
        <fullName evidence="1 7">Catabolite control protein A</fullName>
    </recommendedName>
</protein>
<proteinExistence type="predicted"/>
<dbReference type="GO" id="GO:0000976">
    <property type="term" value="F:transcription cis-regulatory region binding"/>
    <property type="evidence" value="ECO:0007669"/>
    <property type="project" value="TreeGrafter"/>
</dbReference>
<dbReference type="Pfam" id="PF13377">
    <property type="entry name" value="Peripla_BP_3"/>
    <property type="match status" value="1"/>
</dbReference>
<name>A0A0H4QIR4_9LACO</name>
<sequence>MKECIIYGKKVVTIYDVAEAANVSMATISRVVNGNANVKEETRKRVLEVIDRLNYRPNAVARGLASKKSTTIGVILPDITDLYFASLAKGIDDVASMYKYNIILTSLQESIGDEEQILNNLLSKQVDGLIYMGKQLSKKLKRTLGSSKTPIVLAGSVDRNNETASVNIDFTDAVYNSVSQLIQNGHKKVAFVGGSLENPIDGKFRLDGYKKALKKAHINFSSNLVFEAEYSVRAGEAIWDAVKNSGATAAYVTEDLLAAGILNSAMKSGVKVPEDFEIFTSNNTVLCEVTRPKLSSIEEPLYDIGAVAMRLLTKMMNQEQIDQNTIKLPYSIVKRESTK</sequence>
<dbReference type="InterPro" id="IPR000843">
    <property type="entry name" value="HTH_LacI"/>
</dbReference>
<dbReference type="Gene3D" id="3.40.50.2300">
    <property type="match status" value="2"/>
</dbReference>
<evidence type="ECO:0000256" key="6">
    <source>
        <dbReference type="ARBA" id="ARBA00023163"/>
    </source>
</evidence>
<dbReference type="PRINTS" id="PR00036">
    <property type="entry name" value="HTHLACI"/>
</dbReference>
<evidence type="ECO:0000256" key="7">
    <source>
        <dbReference type="RuleBase" id="RU368079"/>
    </source>
</evidence>
<evidence type="ECO:0000259" key="8">
    <source>
        <dbReference type="PROSITE" id="PS50932"/>
    </source>
</evidence>
<dbReference type="CDD" id="cd01392">
    <property type="entry name" value="HTH_LacI"/>
    <property type="match status" value="1"/>
</dbReference>
<dbReference type="Pfam" id="PF00356">
    <property type="entry name" value="LacI"/>
    <property type="match status" value="1"/>
</dbReference>
<dbReference type="OrthoDB" id="9784962at2"/>
<dbReference type="InterPro" id="IPR006377">
    <property type="entry name" value="CcpA"/>
</dbReference>
<dbReference type="PANTHER" id="PTHR30146">
    <property type="entry name" value="LACI-RELATED TRANSCRIPTIONAL REPRESSOR"/>
    <property type="match status" value="1"/>
</dbReference>
<dbReference type="PATRIC" id="fig|1007676.4.peg.944"/>
<dbReference type="STRING" id="1007676.ABM34_04760"/>
<keyword evidence="3 7" id="KW-0805">Transcription regulation</keyword>
<dbReference type="PANTHER" id="PTHR30146:SF150">
    <property type="entry name" value="ARABINOSE METABOLISM TRANSCRIPTIONAL REPRESSOR"/>
    <property type="match status" value="1"/>
</dbReference>
<comment type="function">
    <text evidence="7">Global transcriptional regulator of carbon catabolite repression (CCR) and carbon catabolite activation (CCA), which ensures optimal energy usage under diverse conditions.</text>
</comment>
<dbReference type="Gene3D" id="1.10.260.40">
    <property type="entry name" value="lambda repressor-like DNA-binding domains"/>
    <property type="match status" value="1"/>
</dbReference>
<evidence type="ECO:0000256" key="1">
    <source>
        <dbReference type="ARBA" id="ARBA00019435"/>
    </source>
</evidence>
<evidence type="ECO:0000256" key="4">
    <source>
        <dbReference type="ARBA" id="ARBA00023125"/>
    </source>
</evidence>